<keyword evidence="3" id="KW-1185">Reference proteome</keyword>
<dbReference type="AlphaFoldDB" id="A0A238WXV6"/>
<sequence length="91" mass="10488">MTNVLRVDRKELTSGEILDEVEAGKRVIIEVDMLGKTVRMAIRKREDTYYCDTPIKLLTFDTEAELQTCLERYKLAKVEEGMDETGVSRTE</sequence>
<dbReference type="Proteomes" id="UP000198397">
    <property type="component" value="Unassembled WGS sequence"/>
</dbReference>
<dbReference type="RefSeq" id="WP_089385096.1">
    <property type="nucleotide sequence ID" value="NZ_FZNQ01000011.1"/>
</dbReference>
<proteinExistence type="predicted"/>
<accession>A0A238WXV6</accession>
<organism evidence="2 3">
    <name type="scientific">Halorubrum vacuolatum</name>
    <name type="common">Natronobacterium vacuolatum</name>
    <dbReference type="NCBI Taxonomy" id="63740"/>
    <lineage>
        <taxon>Archaea</taxon>
        <taxon>Methanobacteriati</taxon>
        <taxon>Methanobacteriota</taxon>
        <taxon>Stenosarchaea group</taxon>
        <taxon>Halobacteria</taxon>
        <taxon>Halobacteriales</taxon>
        <taxon>Haloferacaceae</taxon>
        <taxon>Halorubrum</taxon>
    </lineage>
</organism>
<dbReference type="OrthoDB" id="258836at2157"/>
<protein>
    <recommendedName>
        <fullName evidence="1">DUF8001 domain-containing protein</fullName>
    </recommendedName>
</protein>
<dbReference type="EMBL" id="FZNQ01000011">
    <property type="protein sequence ID" value="SNR51330.1"/>
    <property type="molecule type" value="Genomic_DNA"/>
</dbReference>
<reference evidence="2 3" key="1">
    <citation type="submission" date="2017-06" db="EMBL/GenBank/DDBJ databases">
        <authorList>
            <person name="Kim H.J."/>
            <person name="Triplett B.A."/>
        </authorList>
    </citation>
    <scope>NUCLEOTIDE SEQUENCE [LARGE SCALE GENOMIC DNA]</scope>
    <source>
        <strain evidence="2 3">DSM 8800</strain>
    </source>
</reference>
<feature type="domain" description="DUF8001" evidence="1">
    <location>
        <begin position="1"/>
        <end position="77"/>
    </location>
</feature>
<dbReference type="Pfam" id="PF26008">
    <property type="entry name" value="DUF8001"/>
    <property type="match status" value="1"/>
</dbReference>
<evidence type="ECO:0000259" key="1">
    <source>
        <dbReference type="Pfam" id="PF26008"/>
    </source>
</evidence>
<evidence type="ECO:0000313" key="3">
    <source>
        <dbReference type="Proteomes" id="UP000198397"/>
    </source>
</evidence>
<evidence type="ECO:0000313" key="2">
    <source>
        <dbReference type="EMBL" id="SNR51330.1"/>
    </source>
</evidence>
<name>A0A238WXV6_HALVU</name>
<dbReference type="InterPro" id="IPR058314">
    <property type="entry name" value="DUF8001"/>
</dbReference>
<gene>
    <name evidence="2" type="ORF">SAMN06264855_11133</name>
</gene>